<keyword evidence="3" id="KW-1185">Reference proteome</keyword>
<dbReference type="EMBL" id="JACRWE010000003">
    <property type="protein sequence ID" value="MBC5996623.1"/>
    <property type="molecule type" value="Genomic_DNA"/>
</dbReference>
<dbReference type="Proteomes" id="UP000609849">
    <property type="component" value="Unassembled WGS sequence"/>
</dbReference>
<dbReference type="PROSITE" id="PS51257">
    <property type="entry name" value="PROKAR_LIPOPROTEIN"/>
    <property type="match status" value="1"/>
</dbReference>
<gene>
    <name evidence="2" type="ORF">H8923_07610</name>
</gene>
<feature type="chain" id="PRO_5046973682" description="Lipoprotein" evidence="1">
    <location>
        <begin position="24"/>
        <end position="464"/>
    </location>
</feature>
<dbReference type="SUPFAM" id="SSF69318">
    <property type="entry name" value="Integrin alpha N-terminal domain"/>
    <property type="match status" value="1"/>
</dbReference>
<reference evidence="2 3" key="1">
    <citation type="submission" date="2020-08" db="EMBL/GenBank/DDBJ databases">
        <authorList>
            <person name="Liu C."/>
            <person name="Sun Q."/>
        </authorList>
    </citation>
    <scope>NUCLEOTIDE SEQUENCE [LARGE SCALE GENOMIC DNA]</scope>
    <source>
        <strain evidence="2 3">NSJ-18</strain>
    </source>
</reference>
<feature type="signal peptide" evidence="1">
    <location>
        <begin position="1"/>
        <end position="23"/>
    </location>
</feature>
<keyword evidence="1" id="KW-0732">Signal</keyword>
<dbReference type="InterPro" id="IPR028994">
    <property type="entry name" value="Integrin_alpha_N"/>
</dbReference>
<evidence type="ECO:0000313" key="2">
    <source>
        <dbReference type="EMBL" id="MBC5996623.1"/>
    </source>
</evidence>
<dbReference type="RefSeq" id="WP_153926172.1">
    <property type="nucleotide sequence ID" value="NZ_JACRWE010000003.1"/>
</dbReference>
<accession>A0ABR7JPB9</accession>
<comment type="caution">
    <text evidence="2">The sequence shown here is derived from an EMBL/GenBank/DDBJ whole genome shotgun (WGS) entry which is preliminary data.</text>
</comment>
<name>A0ABR7JPB9_9FIRM</name>
<evidence type="ECO:0000256" key="1">
    <source>
        <dbReference type="SAM" id="SignalP"/>
    </source>
</evidence>
<protein>
    <recommendedName>
        <fullName evidence="4">Lipoprotein</fullName>
    </recommendedName>
</protein>
<sequence length="464" mass="53569">MKLFKSTALLGILMLFMTGCVSSSESPESLIDKKPIYNEENKALYDSINKMLVKPASLALPSNSQDVGEINKVDLNNDDINEVVAFEKKKNLNTNENEVGFMILSQKYDGTYEEIADILKVGESIDYANFYDLDNDGNKEIVLAIKGKSKTRLYLYKYIDGEIKEVYNSEPTWIKNREYLSDMKIKIGYINDDNILDILMVNYDYKNSEMYVSILNFDNGIKLVDYVKFKNVKNISDLYITFGNISSQVKGSTIRGVVLDIPIIKDSSYFTQMIYLENGSIKKAFKDDDKNLMKSYYIPIEDVNKDKVIDIPILNGSLNENTYTSKSSANISWYRWNGKTDENSGLLFTIQIYYNYEYNYKFLIPNNLANKIYIEQEQNLDNVLFKFYYNDATGDKSKLLFTITASSRNIVDENKNINLVNQTSILLKETEKYNFSLTIDDTEELEKLDITKEALKDYFSLIYE</sequence>
<organism evidence="2 3">
    <name type="scientific">Romboutsia faecis</name>
    <dbReference type="NCBI Taxonomy" id="2764597"/>
    <lineage>
        <taxon>Bacteria</taxon>
        <taxon>Bacillati</taxon>
        <taxon>Bacillota</taxon>
        <taxon>Clostridia</taxon>
        <taxon>Peptostreptococcales</taxon>
        <taxon>Peptostreptococcaceae</taxon>
        <taxon>Romboutsia</taxon>
    </lineage>
</organism>
<evidence type="ECO:0008006" key="4">
    <source>
        <dbReference type="Google" id="ProtNLM"/>
    </source>
</evidence>
<evidence type="ECO:0000313" key="3">
    <source>
        <dbReference type="Proteomes" id="UP000609849"/>
    </source>
</evidence>
<proteinExistence type="predicted"/>